<dbReference type="Proteomes" id="UP000094819">
    <property type="component" value="Unassembled WGS sequence"/>
</dbReference>
<name>A0A1E3IPM5_9TREE</name>
<dbReference type="PROSITE" id="PS51746">
    <property type="entry name" value="PPM_2"/>
    <property type="match status" value="1"/>
</dbReference>
<comment type="caution">
    <text evidence="3">The sequence shown here is derived from an EMBL/GenBank/DDBJ whole genome shotgun (WGS) entry which is preliminary data.</text>
</comment>
<evidence type="ECO:0000259" key="2">
    <source>
        <dbReference type="PROSITE" id="PS51746"/>
    </source>
</evidence>
<dbReference type="PANTHER" id="PTHR13832">
    <property type="entry name" value="PROTEIN PHOSPHATASE 2C"/>
    <property type="match status" value="1"/>
</dbReference>
<dbReference type="RefSeq" id="XP_019029550.1">
    <property type="nucleotide sequence ID" value="XM_019178394.1"/>
</dbReference>
<dbReference type="GO" id="GO:0005739">
    <property type="term" value="C:mitochondrion"/>
    <property type="evidence" value="ECO:0007669"/>
    <property type="project" value="TreeGrafter"/>
</dbReference>
<reference evidence="3 4" key="1">
    <citation type="submission" date="2016-06" db="EMBL/GenBank/DDBJ databases">
        <title>Evolution of pathogenesis and genome organization in the Tremellales.</title>
        <authorList>
            <person name="Cuomo C."/>
            <person name="Litvintseva A."/>
            <person name="Heitman J."/>
            <person name="Chen Y."/>
            <person name="Sun S."/>
            <person name="Springer D."/>
            <person name="Dromer F."/>
            <person name="Young S."/>
            <person name="Zeng Q."/>
            <person name="Chapman S."/>
            <person name="Gujja S."/>
            <person name="Saif S."/>
            <person name="Birren B."/>
        </authorList>
    </citation>
    <scope>NUCLEOTIDE SEQUENCE [LARGE SCALE GENOMIC DNA]</scope>
    <source>
        <strain evidence="3 4">CBS 7118</strain>
    </source>
</reference>
<accession>A0A1E3IPM5</accession>
<feature type="region of interest" description="Disordered" evidence="1">
    <location>
        <begin position="1"/>
        <end position="35"/>
    </location>
</feature>
<dbReference type="AlphaFoldDB" id="A0A1E3IPM5"/>
<keyword evidence="4" id="KW-1185">Reference proteome</keyword>
<dbReference type="InterPro" id="IPR015655">
    <property type="entry name" value="PP2C"/>
</dbReference>
<dbReference type="Pfam" id="PF00481">
    <property type="entry name" value="PP2C"/>
    <property type="match status" value="1"/>
</dbReference>
<dbReference type="SMART" id="SM00332">
    <property type="entry name" value="PP2Cc"/>
    <property type="match status" value="1"/>
</dbReference>
<dbReference type="GeneID" id="30195540"/>
<dbReference type="PANTHER" id="PTHR13832:SF792">
    <property type="entry name" value="GM14286P"/>
    <property type="match status" value="1"/>
</dbReference>
<dbReference type="Gene3D" id="3.60.40.10">
    <property type="entry name" value="PPM-type phosphatase domain"/>
    <property type="match status" value="1"/>
</dbReference>
<dbReference type="EMBL" id="AWGH01000022">
    <property type="protein sequence ID" value="ODN89641.1"/>
    <property type="molecule type" value="Genomic_DNA"/>
</dbReference>
<sequence>MLARSITRLPPRGIRGTRAIPRRPHSTARTPPPPHLKTSAFLSIALLTSAYFVYQYESSAAKEITTSTPGGRPVSFLNGHRESKFQLNIQTGRGVQSFEFDRKPDAQVERLIREHETSRSIRRTGNPVVRWDNNWVGSNDPCEDRWSTDLVERNQTASERIRKVGSFWNAWFSGDEPSVGKDGAGKRDLIMFSIMDGHAGDATSTLLQKALHPTIAVSLANLQAGYAPHQGIWSQWSGYLSPWYWLGTEKTWTPGNVSSAIQNAYLQLDENICQTPVRLIPSLSEPTKDASSPSAQQTLVALAEPAASGACAISTLVDAENDDLYVALAGDCRAIAGWQGVDGKWRCDVLTEDQMGENPREIERMRNEHPVSERETVIRNGRVQGGLQPTRAFGDAVYKWSNAEAAAIAGAFKSEGSKPRAGRPWNYTPPYVTARPEMTYRKLHPESGDRLKFIVMATDGLWDRITSEEAALLTASYLSHPTRKPIPKTSLPKLFPLAPPLPPSERLYPAQELPQPEGETWVYEGDENAATHLIRNSLAGGDVNLRGELMSLSGKVSRWMRDDVTVSVVFFGDS</sequence>
<dbReference type="GO" id="GO:0004741">
    <property type="term" value="F:[pyruvate dehydrogenase (acetyl-transferring)]-phosphatase activity"/>
    <property type="evidence" value="ECO:0007669"/>
    <property type="project" value="TreeGrafter"/>
</dbReference>
<organism evidence="3 4">
    <name type="scientific">Cryptococcus wingfieldii CBS 7118</name>
    <dbReference type="NCBI Taxonomy" id="1295528"/>
    <lineage>
        <taxon>Eukaryota</taxon>
        <taxon>Fungi</taxon>
        <taxon>Dikarya</taxon>
        <taxon>Basidiomycota</taxon>
        <taxon>Agaricomycotina</taxon>
        <taxon>Tremellomycetes</taxon>
        <taxon>Tremellales</taxon>
        <taxon>Cryptococcaceae</taxon>
        <taxon>Cryptococcus</taxon>
    </lineage>
</organism>
<evidence type="ECO:0000313" key="4">
    <source>
        <dbReference type="Proteomes" id="UP000094819"/>
    </source>
</evidence>
<dbReference type="OrthoDB" id="420076at2759"/>
<feature type="domain" description="PPM-type phosphatase" evidence="2">
    <location>
        <begin position="178"/>
        <end position="571"/>
    </location>
</feature>
<proteinExistence type="predicted"/>
<gene>
    <name evidence="3" type="ORF">L198_06328</name>
</gene>
<dbReference type="SUPFAM" id="SSF81606">
    <property type="entry name" value="PP2C-like"/>
    <property type="match status" value="1"/>
</dbReference>
<dbReference type="InterPro" id="IPR036457">
    <property type="entry name" value="PPM-type-like_dom_sf"/>
</dbReference>
<protein>
    <submittedName>
        <fullName evidence="3">Type 2C protein Phosphatase</fullName>
    </submittedName>
</protein>
<evidence type="ECO:0000256" key="1">
    <source>
        <dbReference type="SAM" id="MobiDB-lite"/>
    </source>
</evidence>
<dbReference type="InterPro" id="IPR001932">
    <property type="entry name" value="PPM-type_phosphatase-like_dom"/>
</dbReference>
<dbReference type="CDD" id="cd00143">
    <property type="entry name" value="PP2Cc"/>
    <property type="match status" value="1"/>
</dbReference>
<evidence type="ECO:0000313" key="3">
    <source>
        <dbReference type="EMBL" id="ODN89641.1"/>
    </source>
</evidence>